<feature type="transmembrane region" description="Helical" evidence="4">
    <location>
        <begin position="109"/>
        <end position="128"/>
    </location>
</feature>
<dbReference type="InterPro" id="IPR036259">
    <property type="entry name" value="MFS_trans_sf"/>
</dbReference>
<reference evidence="6 7" key="1">
    <citation type="submission" date="2014-01" db="EMBL/GenBank/DDBJ databases">
        <title>Development of a Comparative Genomic Fingerprinting Assay for High Resolution Genotyping of Arcobacter butzleri.</title>
        <authorList>
            <person name="Webb A.L."/>
            <person name="Inglis G.D."/>
            <person name="Kruczkiewicz P."/>
            <person name="Selinger L.B."/>
            <person name="Taboada E.N."/>
        </authorList>
    </citation>
    <scope>NUCLEOTIDE SEQUENCE [LARGE SCALE GENOMIC DNA]</scope>
    <source>
        <strain evidence="6 7">L351</strain>
    </source>
</reference>
<feature type="transmembrane region" description="Helical" evidence="4">
    <location>
        <begin position="12"/>
        <end position="33"/>
    </location>
</feature>
<dbReference type="PROSITE" id="PS50850">
    <property type="entry name" value="MFS"/>
    <property type="match status" value="1"/>
</dbReference>
<dbReference type="InterPro" id="IPR010645">
    <property type="entry name" value="MFS_4"/>
</dbReference>
<feature type="transmembrane region" description="Helical" evidence="4">
    <location>
        <begin position="166"/>
        <end position="187"/>
    </location>
</feature>
<evidence type="ECO:0000259" key="5">
    <source>
        <dbReference type="PROSITE" id="PS50850"/>
    </source>
</evidence>
<evidence type="ECO:0000256" key="3">
    <source>
        <dbReference type="ARBA" id="ARBA00023136"/>
    </source>
</evidence>
<keyword evidence="3 4" id="KW-0472">Membrane</keyword>
<feature type="transmembrane region" description="Helical" evidence="4">
    <location>
        <begin position="140"/>
        <end position="160"/>
    </location>
</feature>
<feature type="transmembrane region" description="Helical" evidence="4">
    <location>
        <begin position="301"/>
        <end position="321"/>
    </location>
</feature>
<dbReference type="RefSeq" id="WP_046991403.1">
    <property type="nucleotide sequence ID" value="NZ_JAIS01000052.1"/>
</dbReference>
<dbReference type="EMBL" id="JAIS01000052">
    <property type="protein sequence ID" value="KLE01809.1"/>
    <property type="molecule type" value="Genomic_DNA"/>
</dbReference>
<dbReference type="Pfam" id="PF06779">
    <property type="entry name" value="MFS_4"/>
    <property type="match status" value="1"/>
</dbReference>
<evidence type="ECO:0000313" key="6">
    <source>
        <dbReference type="EMBL" id="KLE01809.1"/>
    </source>
</evidence>
<evidence type="ECO:0000256" key="2">
    <source>
        <dbReference type="ARBA" id="ARBA00022989"/>
    </source>
</evidence>
<dbReference type="InterPro" id="IPR020846">
    <property type="entry name" value="MFS_dom"/>
</dbReference>
<evidence type="ECO:0000256" key="1">
    <source>
        <dbReference type="ARBA" id="ARBA00022692"/>
    </source>
</evidence>
<evidence type="ECO:0000313" key="7">
    <source>
        <dbReference type="Proteomes" id="UP000035526"/>
    </source>
</evidence>
<protein>
    <submittedName>
        <fullName evidence="6">MFS transporter permease</fullName>
    </submittedName>
</protein>
<dbReference type="PANTHER" id="PTHR23537">
    <property type="match status" value="1"/>
</dbReference>
<feature type="transmembrane region" description="Helical" evidence="4">
    <location>
        <begin position="45"/>
        <end position="71"/>
    </location>
</feature>
<dbReference type="GO" id="GO:0022857">
    <property type="term" value="F:transmembrane transporter activity"/>
    <property type="evidence" value="ECO:0007669"/>
    <property type="project" value="InterPro"/>
</dbReference>
<name>A0A837J6U9_9BACT</name>
<dbReference type="GO" id="GO:0005886">
    <property type="term" value="C:plasma membrane"/>
    <property type="evidence" value="ECO:0007669"/>
    <property type="project" value="TreeGrafter"/>
</dbReference>
<feature type="transmembrane region" description="Helical" evidence="4">
    <location>
        <begin position="83"/>
        <end position="103"/>
    </location>
</feature>
<dbReference type="AlphaFoldDB" id="A0A837J6U9"/>
<dbReference type="Proteomes" id="UP000035526">
    <property type="component" value="Unassembled WGS sequence"/>
</dbReference>
<dbReference type="Gene3D" id="1.20.1250.20">
    <property type="entry name" value="MFS general substrate transporter like domains"/>
    <property type="match status" value="2"/>
</dbReference>
<comment type="caution">
    <text evidence="6">The sequence shown here is derived from an EMBL/GenBank/DDBJ whole genome shotgun (WGS) entry which is preliminary data.</text>
</comment>
<feature type="transmembrane region" description="Helical" evidence="4">
    <location>
        <begin position="366"/>
        <end position="385"/>
    </location>
</feature>
<feature type="transmembrane region" description="Helical" evidence="4">
    <location>
        <begin position="333"/>
        <end position="354"/>
    </location>
</feature>
<evidence type="ECO:0000256" key="4">
    <source>
        <dbReference type="SAM" id="Phobius"/>
    </source>
</evidence>
<proteinExistence type="predicted"/>
<organism evidence="6 7">
    <name type="scientific">Aliarcobacter butzleri L351</name>
    <dbReference type="NCBI Taxonomy" id="1447259"/>
    <lineage>
        <taxon>Bacteria</taxon>
        <taxon>Pseudomonadati</taxon>
        <taxon>Campylobacterota</taxon>
        <taxon>Epsilonproteobacteria</taxon>
        <taxon>Campylobacterales</taxon>
        <taxon>Arcobacteraceae</taxon>
        <taxon>Aliarcobacter</taxon>
    </lineage>
</organism>
<keyword evidence="1 4" id="KW-0812">Transmembrane</keyword>
<sequence>MKFELLNKNSNIAIIIAGIISIFIGVGIARFSFTSLLPLMLNDFLTIKLVSFLASVNYIGYLIGSIVAIFIKDIYTRIQFFRLGLILSIISTIILGITINEVLWTISRIIAGFSTAMVLVVCSSIVMSKLNIEDKTKMMGIYYSGIGFSIVIVDLIIKIININNNLWQFSWLILTIFATIFSIYPIYIFSLDKKINNQNINHKIEKHIFSPFVIILIIAYFCEGVGFVVQATFLPDIINKLQGLEGFGSLTWLFVGIAGIPASIIWMKLAYKFGSTNIIIYALFIQIIGILIPTITNNIYLNILSGVLYGGTFIGLSALFMNLVGKLSGKNPVVLMGTITTSYSIGMIVAPLYCVALYEKFNSHKYSLYLTALIVFLGLLLLIYAKKKQIVKE</sequence>
<accession>A0A837J6U9</accession>
<gene>
    <name evidence="6" type="ORF">AF76_03810</name>
</gene>
<feature type="transmembrane region" description="Helical" evidence="4">
    <location>
        <begin position="249"/>
        <end position="266"/>
    </location>
</feature>
<keyword evidence="2 4" id="KW-1133">Transmembrane helix</keyword>
<dbReference type="SUPFAM" id="SSF103473">
    <property type="entry name" value="MFS general substrate transporter"/>
    <property type="match status" value="1"/>
</dbReference>
<feature type="transmembrane region" description="Helical" evidence="4">
    <location>
        <begin position="278"/>
        <end position="295"/>
    </location>
</feature>
<feature type="domain" description="Major facilitator superfamily (MFS) profile" evidence="5">
    <location>
        <begin position="13"/>
        <end position="390"/>
    </location>
</feature>
<feature type="transmembrane region" description="Helical" evidence="4">
    <location>
        <begin position="208"/>
        <end position="229"/>
    </location>
</feature>
<dbReference type="PANTHER" id="PTHR23537:SF1">
    <property type="entry name" value="SUGAR TRANSPORTER"/>
    <property type="match status" value="1"/>
</dbReference>